<evidence type="ECO:0000256" key="2">
    <source>
        <dbReference type="PROSITE-ProRule" id="PRU00169"/>
    </source>
</evidence>
<dbReference type="STRING" id="860235.AOZ06_23805"/>
<dbReference type="PROSITE" id="PS50043">
    <property type="entry name" value="HTH_LUXR_2"/>
    <property type="match status" value="1"/>
</dbReference>
<name>A0A0N9I403_9PSEU</name>
<gene>
    <name evidence="5" type="ORF">AOZ06_23805</name>
</gene>
<dbReference type="GO" id="GO:0000160">
    <property type="term" value="P:phosphorelay signal transduction system"/>
    <property type="evidence" value="ECO:0007669"/>
    <property type="project" value="InterPro"/>
</dbReference>
<accession>A0A0N9I403</accession>
<keyword evidence="2" id="KW-0597">Phosphoprotein</keyword>
<dbReference type="SMART" id="SM00421">
    <property type="entry name" value="HTH_LUXR"/>
    <property type="match status" value="1"/>
</dbReference>
<dbReference type="CDD" id="cd06170">
    <property type="entry name" value="LuxR_C_like"/>
    <property type="match status" value="1"/>
</dbReference>
<keyword evidence="6" id="KW-1185">Reference proteome</keyword>
<dbReference type="EMBL" id="CP012752">
    <property type="protein sequence ID" value="ALG09528.1"/>
    <property type="molecule type" value="Genomic_DNA"/>
</dbReference>
<feature type="domain" description="Response regulatory" evidence="4">
    <location>
        <begin position="3"/>
        <end position="119"/>
    </location>
</feature>
<protein>
    <submittedName>
        <fullName evidence="5">MerR family transcriptional regulator</fullName>
    </submittedName>
</protein>
<dbReference type="InterPro" id="IPR011006">
    <property type="entry name" value="CheY-like_superfamily"/>
</dbReference>
<evidence type="ECO:0000313" key="6">
    <source>
        <dbReference type="Proteomes" id="UP000063699"/>
    </source>
</evidence>
<sequence>MVRVLIAEDTGILRETLSALIALQDDLDVVAEIGTGDAIVPSAQRFQPDVAVVDIDLPHVDGLTATARLREEVPGCQVLILTGLPRPGNLPAALAAGAIGFLLKDTSAADLVAAIHRVAAGEKVIDATVAANALQQRQSPLSPRETDVLRLYAAGVDPRDIAAELFLSYGTVRNYLASAMVKLDARNRVDAIRIATEEGWL</sequence>
<evidence type="ECO:0000259" key="4">
    <source>
        <dbReference type="PROSITE" id="PS50110"/>
    </source>
</evidence>
<proteinExistence type="predicted"/>
<dbReference type="GO" id="GO:0003677">
    <property type="term" value="F:DNA binding"/>
    <property type="evidence" value="ECO:0007669"/>
    <property type="project" value="UniProtKB-KW"/>
</dbReference>
<dbReference type="Pfam" id="PF00196">
    <property type="entry name" value="GerE"/>
    <property type="match status" value="1"/>
</dbReference>
<evidence type="ECO:0000259" key="3">
    <source>
        <dbReference type="PROSITE" id="PS50043"/>
    </source>
</evidence>
<dbReference type="PROSITE" id="PS50110">
    <property type="entry name" value="RESPONSE_REGULATORY"/>
    <property type="match status" value="1"/>
</dbReference>
<dbReference type="GO" id="GO:0006355">
    <property type="term" value="P:regulation of DNA-templated transcription"/>
    <property type="evidence" value="ECO:0007669"/>
    <property type="project" value="InterPro"/>
</dbReference>
<dbReference type="SUPFAM" id="SSF52172">
    <property type="entry name" value="CheY-like"/>
    <property type="match status" value="1"/>
</dbReference>
<dbReference type="Gene3D" id="3.40.50.2300">
    <property type="match status" value="1"/>
</dbReference>
<keyword evidence="1" id="KW-0238">DNA-binding</keyword>
<dbReference type="PANTHER" id="PTHR43214:SF42">
    <property type="entry name" value="TRANSCRIPTIONAL REGULATORY PROTEIN DESR"/>
    <property type="match status" value="1"/>
</dbReference>
<organism evidence="5 6">
    <name type="scientific">Kibdelosporangium phytohabitans</name>
    <dbReference type="NCBI Taxonomy" id="860235"/>
    <lineage>
        <taxon>Bacteria</taxon>
        <taxon>Bacillati</taxon>
        <taxon>Actinomycetota</taxon>
        <taxon>Actinomycetes</taxon>
        <taxon>Pseudonocardiales</taxon>
        <taxon>Pseudonocardiaceae</taxon>
        <taxon>Kibdelosporangium</taxon>
    </lineage>
</organism>
<dbReference type="SUPFAM" id="SSF46894">
    <property type="entry name" value="C-terminal effector domain of the bipartite response regulators"/>
    <property type="match status" value="1"/>
</dbReference>
<dbReference type="InterPro" id="IPR016032">
    <property type="entry name" value="Sig_transdc_resp-reg_C-effctor"/>
</dbReference>
<dbReference type="KEGG" id="kphy:AOZ06_23805"/>
<feature type="domain" description="HTH luxR-type" evidence="3">
    <location>
        <begin position="134"/>
        <end position="199"/>
    </location>
</feature>
<dbReference type="InterPro" id="IPR001789">
    <property type="entry name" value="Sig_transdc_resp-reg_receiver"/>
</dbReference>
<feature type="modified residue" description="4-aspartylphosphate" evidence="2">
    <location>
        <position position="54"/>
    </location>
</feature>
<dbReference type="Pfam" id="PF00072">
    <property type="entry name" value="Response_reg"/>
    <property type="match status" value="1"/>
</dbReference>
<evidence type="ECO:0000313" key="5">
    <source>
        <dbReference type="EMBL" id="ALG09528.1"/>
    </source>
</evidence>
<dbReference type="InterPro" id="IPR000792">
    <property type="entry name" value="Tscrpt_reg_LuxR_C"/>
</dbReference>
<dbReference type="PANTHER" id="PTHR43214">
    <property type="entry name" value="TWO-COMPONENT RESPONSE REGULATOR"/>
    <property type="match status" value="1"/>
</dbReference>
<dbReference type="AlphaFoldDB" id="A0A0N9I403"/>
<dbReference type="PRINTS" id="PR00038">
    <property type="entry name" value="HTHLUXR"/>
</dbReference>
<reference evidence="5 6" key="1">
    <citation type="submission" date="2015-07" db="EMBL/GenBank/DDBJ databases">
        <title>Genome sequencing of Kibdelosporangium phytohabitans.</title>
        <authorList>
            <person name="Qin S."/>
            <person name="Xing K."/>
        </authorList>
    </citation>
    <scope>NUCLEOTIDE SEQUENCE [LARGE SCALE GENOMIC DNA]</scope>
    <source>
        <strain evidence="5 6">KLBMP1111</strain>
    </source>
</reference>
<evidence type="ECO:0000256" key="1">
    <source>
        <dbReference type="ARBA" id="ARBA00023125"/>
    </source>
</evidence>
<dbReference type="SMART" id="SM00448">
    <property type="entry name" value="REC"/>
    <property type="match status" value="1"/>
</dbReference>
<dbReference type="InterPro" id="IPR039420">
    <property type="entry name" value="WalR-like"/>
</dbReference>
<dbReference type="RefSeq" id="WP_054291432.1">
    <property type="nucleotide sequence ID" value="NZ_CP012752.1"/>
</dbReference>
<dbReference type="Proteomes" id="UP000063699">
    <property type="component" value="Chromosome"/>
</dbReference>
<dbReference type="OrthoDB" id="9808843at2"/>